<proteinExistence type="predicted"/>
<keyword evidence="2" id="KW-1185">Reference proteome</keyword>
<dbReference type="OrthoDB" id="9132248at2"/>
<dbReference type="InterPro" id="IPR036567">
    <property type="entry name" value="RHF-like"/>
</dbReference>
<name>A0A149PF27_9BURK</name>
<evidence type="ECO:0000313" key="2">
    <source>
        <dbReference type="Proteomes" id="UP000075613"/>
    </source>
</evidence>
<dbReference type="EMBL" id="LRBG01000037">
    <property type="protein sequence ID" value="KXU83650.1"/>
    <property type="molecule type" value="Genomic_DNA"/>
</dbReference>
<gene>
    <name evidence="1" type="ORF">CI15_24115</name>
</gene>
<dbReference type="Proteomes" id="UP000075613">
    <property type="component" value="Unassembled WGS sequence"/>
</dbReference>
<evidence type="ECO:0008006" key="3">
    <source>
        <dbReference type="Google" id="ProtNLM"/>
    </source>
</evidence>
<evidence type="ECO:0000313" key="1">
    <source>
        <dbReference type="EMBL" id="KXU83650.1"/>
    </source>
</evidence>
<dbReference type="Gene3D" id="3.30.160.100">
    <property type="entry name" value="Ribosome hibernation promotion factor-like"/>
    <property type="match status" value="1"/>
</dbReference>
<sequence length="104" mass="10934">MGIGMQIVYLGFAGSAPLEAEAGVQLVRLARFGARVANCHLAIEALRPGSARPLYDVRLDLVTPAHELRPVAHCAGDDAAAAIRCAFDEAEKALETAAAIERGH</sequence>
<accession>A0A149PF27</accession>
<dbReference type="RefSeq" id="WP_062132225.1">
    <property type="nucleotide sequence ID" value="NZ_LRBG01000037.1"/>
</dbReference>
<reference evidence="1 2" key="1">
    <citation type="journal article" date="2015" name="Int. J. Syst. Evol. Microbiol.">
        <title>Burkholderia monticola sp. nov., isolated from mountain soil.</title>
        <authorList>
            <person name="Baek I."/>
            <person name="Seo B."/>
            <person name="Lee I."/>
            <person name="Yi H."/>
            <person name="Chun J."/>
        </authorList>
    </citation>
    <scope>NUCLEOTIDE SEQUENCE [LARGE SCALE GENOMIC DNA]</scope>
    <source>
        <strain evidence="1 2">JC2948</strain>
    </source>
</reference>
<organism evidence="1 2">
    <name type="scientific">Paraburkholderia monticola</name>
    <dbReference type="NCBI Taxonomy" id="1399968"/>
    <lineage>
        <taxon>Bacteria</taxon>
        <taxon>Pseudomonadati</taxon>
        <taxon>Pseudomonadota</taxon>
        <taxon>Betaproteobacteria</taxon>
        <taxon>Burkholderiales</taxon>
        <taxon>Burkholderiaceae</taxon>
        <taxon>Paraburkholderia</taxon>
    </lineage>
</organism>
<dbReference type="AlphaFoldDB" id="A0A149PF27"/>
<dbReference type="SUPFAM" id="SSF69754">
    <property type="entry name" value="Ribosome binding protein Y (YfiA homologue)"/>
    <property type="match status" value="1"/>
</dbReference>
<comment type="caution">
    <text evidence="1">The sequence shown here is derived from an EMBL/GenBank/DDBJ whole genome shotgun (WGS) entry which is preliminary data.</text>
</comment>
<protein>
    <recommendedName>
        <fullName evidence="3">Metal ABC transporter ATPase</fullName>
    </recommendedName>
</protein>